<evidence type="ECO:0000313" key="2">
    <source>
        <dbReference type="Ensembl" id="ENSCINP00000034162.1"/>
    </source>
</evidence>
<accession>A0A1W5BGK0</accession>
<dbReference type="InterPro" id="IPR027417">
    <property type="entry name" value="P-loop_NTPase"/>
</dbReference>
<dbReference type="Gene3D" id="3.40.50.300">
    <property type="entry name" value="P-loop containing nucleotide triphosphate hydrolases"/>
    <property type="match status" value="1"/>
</dbReference>
<name>H2XWX8_CIOIN</name>
<dbReference type="Proteomes" id="UP000008144">
    <property type="component" value="Chromosome 11"/>
</dbReference>
<accession>H2XWX8</accession>
<gene>
    <name evidence="2" type="primary">LOC100182643</name>
</gene>
<reference evidence="3" key="1">
    <citation type="journal article" date="2002" name="Science">
        <title>The draft genome of Ciona intestinalis: insights into chordate and vertebrate origins.</title>
        <authorList>
            <person name="Dehal P."/>
            <person name="Satou Y."/>
            <person name="Campbell R.K."/>
            <person name="Chapman J."/>
            <person name="Degnan B."/>
            <person name="De Tomaso A."/>
            <person name="Davidson B."/>
            <person name="Di Gregorio A."/>
            <person name="Gelpke M."/>
            <person name="Goodstein D.M."/>
            <person name="Harafuji N."/>
            <person name="Hastings K.E."/>
            <person name="Ho I."/>
            <person name="Hotta K."/>
            <person name="Huang W."/>
            <person name="Kawashima T."/>
            <person name="Lemaire P."/>
            <person name="Martinez D."/>
            <person name="Meinertzhagen I.A."/>
            <person name="Necula S."/>
            <person name="Nonaka M."/>
            <person name="Putnam N."/>
            <person name="Rash S."/>
            <person name="Saiga H."/>
            <person name="Satake M."/>
            <person name="Terry A."/>
            <person name="Yamada L."/>
            <person name="Wang H.G."/>
            <person name="Awazu S."/>
            <person name="Azumi K."/>
            <person name="Boore J."/>
            <person name="Branno M."/>
            <person name="Chin-Bow S."/>
            <person name="DeSantis R."/>
            <person name="Doyle S."/>
            <person name="Francino P."/>
            <person name="Keys D.N."/>
            <person name="Haga S."/>
            <person name="Hayashi H."/>
            <person name="Hino K."/>
            <person name="Imai K.S."/>
            <person name="Inaba K."/>
            <person name="Kano S."/>
            <person name="Kobayashi K."/>
            <person name="Kobayashi M."/>
            <person name="Lee B.I."/>
            <person name="Makabe K.W."/>
            <person name="Manohar C."/>
            <person name="Matassi G."/>
            <person name="Medina M."/>
            <person name="Mochizuki Y."/>
            <person name="Mount S."/>
            <person name="Morishita T."/>
            <person name="Miura S."/>
            <person name="Nakayama A."/>
            <person name="Nishizaka S."/>
            <person name="Nomoto H."/>
            <person name="Ohta F."/>
            <person name="Oishi K."/>
            <person name="Rigoutsos I."/>
            <person name="Sano M."/>
            <person name="Sasaki A."/>
            <person name="Sasakura Y."/>
            <person name="Shoguchi E."/>
            <person name="Shin-i T."/>
            <person name="Spagnuolo A."/>
            <person name="Stainier D."/>
            <person name="Suzuki M.M."/>
            <person name="Tassy O."/>
            <person name="Takatori N."/>
            <person name="Tokuoka M."/>
            <person name="Yagi K."/>
            <person name="Yoshizaki F."/>
            <person name="Wada S."/>
            <person name="Zhang C."/>
            <person name="Hyatt P.D."/>
            <person name="Larimer F."/>
            <person name="Detter C."/>
            <person name="Doggett N."/>
            <person name="Glavina T."/>
            <person name="Hawkins T."/>
            <person name="Richardson P."/>
            <person name="Lucas S."/>
            <person name="Kohara Y."/>
            <person name="Levine M."/>
            <person name="Satoh N."/>
            <person name="Rokhsar D.S."/>
        </authorList>
    </citation>
    <scope>NUCLEOTIDE SEQUENCE [LARGE SCALE GENOMIC DNA]</scope>
</reference>
<protein>
    <submittedName>
        <fullName evidence="2">Atlastin-1-like</fullName>
    </submittedName>
</protein>
<dbReference type="RefSeq" id="XP_018669571.1">
    <property type="nucleotide sequence ID" value="XM_018814026.2"/>
</dbReference>
<dbReference type="GO" id="GO:0005525">
    <property type="term" value="F:GTP binding"/>
    <property type="evidence" value="ECO:0007669"/>
    <property type="project" value="InterPro"/>
</dbReference>
<dbReference type="AlphaFoldDB" id="H2XWX8"/>
<evidence type="ECO:0000259" key="1">
    <source>
        <dbReference type="Pfam" id="PF02263"/>
    </source>
</evidence>
<dbReference type="KEGG" id="cin:100182643"/>
<dbReference type="EMBL" id="EAAA01000786">
    <property type="status" value="NOT_ANNOTATED_CDS"/>
    <property type="molecule type" value="Genomic_DNA"/>
</dbReference>
<reference evidence="2" key="4">
    <citation type="submission" date="2025-09" db="UniProtKB">
        <authorList>
            <consortium name="Ensembl"/>
        </authorList>
    </citation>
    <scope>IDENTIFICATION</scope>
</reference>
<reference evidence="2" key="2">
    <citation type="journal article" date="2008" name="Genome Biol.">
        <title>Improved genome assembly and evidence-based global gene model set for the chordate Ciona intestinalis: new insight into intron and operon populations.</title>
        <authorList>
            <person name="Satou Y."/>
            <person name="Mineta K."/>
            <person name="Ogasawara M."/>
            <person name="Sasakura Y."/>
            <person name="Shoguchi E."/>
            <person name="Ueno K."/>
            <person name="Yamada L."/>
            <person name="Matsumoto J."/>
            <person name="Wasserscheid J."/>
            <person name="Dewar K."/>
            <person name="Wiley G.B."/>
            <person name="Macmil S.L."/>
            <person name="Roe B.A."/>
            <person name="Zeller R.W."/>
            <person name="Hastings K.E."/>
            <person name="Lemaire P."/>
            <person name="Lindquist E."/>
            <person name="Endo T."/>
            <person name="Hotta K."/>
            <person name="Inaba K."/>
        </authorList>
    </citation>
    <scope>NUCLEOTIDE SEQUENCE [LARGE SCALE GENOMIC DNA]</scope>
    <source>
        <strain evidence="2">wild type</strain>
    </source>
</reference>
<reference evidence="2" key="3">
    <citation type="submission" date="2025-08" db="UniProtKB">
        <authorList>
            <consortium name="Ensembl"/>
        </authorList>
    </citation>
    <scope>IDENTIFICATION</scope>
</reference>
<dbReference type="HOGENOM" id="CLU_1128733_0_0_1"/>
<dbReference type="Pfam" id="PF02263">
    <property type="entry name" value="GBP"/>
    <property type="match status" value="1"/>
</dbReference>
<proteinExistence type="predicted"/>
<dbReference type="GeneID" id="100182643"/>
<organism evidence="2 3">
    <name type="scientific">Ciona intestinalis</name>
    <name type="common">Transparent sea squirt</name>
    <name type="synonym">Ascidia intestinalis</name>
    <dbReference type="NCBI Taxonomy" id="7719"/>
    <lineage>
        <taxon>Eukaryota</taxon>
        <taxon>Metazoa</taxon>
        <taxon>Chordata</taxon>
        <taxon>Tunicata</taxon>
        <taxon>Ascidiacea</taxon>
        <taxon>Phlebobranchia</taxon>
        <taxon>Cionidae</taxon>
        <taxon>Ciona</taxon>
    </lineage>
</organism>
<dbReference type="InParanoid" id="H2XWX8"/>
<sequence length="246" mass="28670">MRYVDEAVSTTDCKLQDLVIVYRDWTYASRFEYGWKGGETYMVYLDSSSNNDGQMQKLLDEARNAFRAVKVFLMPKPGEATTVDTTITAIKDLDATFMKQLQSLVERVVDELISPRTFENEVLQSRDVLDVMLDIDEGYSNEEEVTSDVVKILKEKKEERLFLIVKVAERFYKGKLQKRWKRFSRDTSRQMLHSELKNLTLEKFDADCKEEFILARDATTSRGKLEVTMDEMFQQSINSHKSCVLM</sequence>
<dbReference type="Ensembl" id="ENSCINT00000031238.1">
    <property type="protein sequence ID" value="ENSCINP00000034162.1"/>
    <property type="gene ID" value="ENSCING00000024939.1"/>
</dbReference>
<keyword evidence="3" id="KW-1185">Reference proteome</keyword>
<evidence type="ECO:0000313" key="3">
    <source>
        <dbReference type="Proteomes" id="UP000008144"/>
    </source>
</evidence>
<feature type="domain" description="Guanylate-binding protein N-terminal" evidence="1">
    <location>
        <begin position="14"/>
        <end position="110"/>
    </location>
</feature>
<dbReference type="GO" id="GO:0003924">
    <property type="term" value="F:GTPase activity"/>
    <property type="evidence" value="ECO:0007669"/>
    <property type="project" value="InterPro"/>
</dbReference>
<dbReference type="InterPro" id="IPR015894">
    <property type="entry name" value="Guanylate-bd_N"/>
</dbReference>